<feature type="compositionally biased region" description="Low complexity" evidence="1">
    <location>
        <begin position="96"/>
        <end position="106"/>
    </location>
</feature>
<evidence type="ECO:0000313" key="3">
    <source>
        <dbReference type="Proteomes" id="UP000309038"/>
    </source>
</evidence>
<feature type="compositionally biased region" description="Polar residues" evidence="1">
    <location>
        <begin position="109"/>
        <end position="134"/>
    </location>
</feature>
<dbReference type="AlphaFoldDB" id="A0A4S4KR79"/>
<dbReference type="Proteomes" id="UP000309038">
    <property type="component" value="Unassembled WGS sequence"/>
</dbReference>
<protein>
    <submittedName>
        <fullName evidence="2">Uncharacterized protein</fullName>
    </submittedName>
</protein>
<name>A0A4S4KR79_9APHY</name>
<sequence length="269" mass="29390">MDVTQIFYAPPLTSNTLESYQRARLVRSTRKLGAVLGTTPRLVEPEPIPIKLLPIGRSSTSSLSSNGHNSPYGYHHGYPRSYTSVKASPSINSVYSSSSSNSSVVSLTLPPTYSSDVLPTPKSFSSKPRRSANTPHPLVLRVNTVPVKPSDIRVPMSPFTASIVPIVPGCTEPDTPVVPSAAEVRRKRMAKLTRTLGENIPPEIVFPPTTSTSNARAAPTQRQLATAVHPIKRSSRVWMTGSNLGTWTGEWNRKDIKEVQKKLRTLKAR</sequence>
<feature type="region of interest" description="Disordered" evidence="1">
    <location>
        <begin position="96"/>
        <end position="135"/>
    </location>
</feature>
<evidence type="ECO:0000313" key="2">
    <source>
        <dbReference type="EMBL" id="THH00817.1"/>
    </source>
</evidence>
<evidence type="ECO:0000256" key="1">
    <source>
        <dbReference type="SAM" id="MobiDB-lite"/>
    </source>
</evidence>
<reference evidence="2 3" key="1">
    <citation type="submission" date="2019-02" db="EMBL/GenBank/DDBJ databases">
        <title>Genome sequencing of the rare red list fungi Phlebia centrifuga.</title>
        <authorList>
            <person name="Buettner E."/>
            <person name="Kellner H."/>
        </authorList>
    </citation>
    <scope>NUCLEOTIDE SEQUENCE [LARGE SCALE GENOMIC DNA]</scope>
    <source>
        <strain evidence="2 3">DSM 108282</strain>
    </source>
</reference>
<organism evidence="2 3">
    <name type="scientific">Hermanssonia centrifuga</name>
    <dbReference type="NCBI Taxonomy" id="98765"/>
    <lineage>
        <taxon>Eukaryota</taxon>
        <taxon>Fungi</taxon>
        <taxon>Dikarya</taxon>
        <taxon>Basidiomycota</taxon>
        <taxon>Agaricomycotina</taxon>
        <taxon>Agaricomycetes</taxon>
        <taxon>Polyporales</taxon>
        <taxon>Meruliaceae</taxon>
        <taxon>Hermanssonia</taxon>
    </lineage>
</organism>
<accession>A0A4S4KR79</accession>
<proteinExistence type="predicted"/>
<gene>
    <name evidence="2" type="ORF">EW026_g1757</name>
</gene>
<dbReference type="EMBL" id="SGPJ01000039">
    <property type="protein sequence ID" value="THH00817.1"/>
    <property type="molecule type" value="Genomic_DNA"/>
</dbReference>
<keyword evidence="3" id="KW-1185">Reference proteome</keyword>
<comment type="caution">
    <text evidence="2">The sequence shown here is derived from an EMBL/GenBank/DDBJ whole genome shotgun (WGS) entry which is preliminary data.</text>
</comment>